<sequence>MNKITALNVFRRVVEMGTFRAAADDLHLSQAAVSKNINELEAYLGIALINRTTRRLSVTEAGMTYYRQICAVLDGLEAADQSIMATSFTPRGRLRIGMPMSYGLIRLNPLVCEFQRRYPAIGIEVLLSDTYMDLVDQGLDVVIRGAGTLEDSSLRAKPLCQVQRVLCAAPDYLKEAGQPAHPEDLKEHNCLRYSLSSSPGKWCFTRADESLAVDMRLASFCANNGIALKQAAVQGLGVILVPDEFVSNELADGTLVKLLPDWQPDPHALFAVYPFHKEQSPNVRLFIEFLVKAFQLR</sequence>
<comment type="similarity">
    <text evidence="1">Belongs to the LysR transcriptional regulatory family.</text>
</comment>
<dbReference type="InterPro" id="IPR000847">
    <property type="entry name" value="LysR_HTH_N"/>
</dbReference>
<evidence type="ECO:0000313" key="6">
    <source>
        <dbReference type="EMBL" id="EKB26209.1"/>
    </source>
</evidence>
<evidence type="ECO:0000256" key="1">
    <source>
        <dbReference type="ARBA" id="ARBA00009437"/>
    </source>
</evidence>
<dbReference type="AlphaFoldDB" id="K1K304"/>
<dbReference type="EMBL" id="AGWR01000036">
    <property type="protein sequence ID" value="EKB26209.1"/>
    <property type="molecule type" value="Genomic_DNA"/>
</dbReference>
<keyword evidence="4" id="KW-0804">Transcription</keyword>
<proteinExistence type="inferred from homology"/>
<dbReference type="Pfam" id="PF00126">
    <property type="entry name" value="HTH_1"/>
    <property type="match status" value="1"/>
</dbReference>
<dbReference type="HOGENOM" id="CLU_039613_16_2_6"/>
<evidence type="ECO:0000256" key="2">
    <source>
        <dbReference type="ARBA" id="ARBA00023015"/>
    </source>
</evidence>
<dbReference type="PRINTS" id="PR00039">
    <property type="entry name" value="HTHLYSR"/>
</dbReference>
<dbReference type="Pfam" id="PF03466">
    <property type="entry name" value="LysR_substrate"/>
    <property type="match status" value="1"/>
</dbReference>
<dbReference type="FunFam" id="3.40.190.290:FF:000001">
    <property type="entry name" value="Transcriptional regulator, LysR family"/>
    <property type="match status" value="1"/>
</dbReference>
<dbReference type="GO" id="GO:0043565">
    <property type="term" value="F:sequence-specific DNA binding"/>
    <property type="evidence" value="ECO:0007669"/>
    <property type="project" value="TreeGrafter"/>
</dbReference>
<evidence type="ECO:0000259" key="5">
    <source>
        <dbReference type="PROSITE" id="PS50931"/>
    </source>
</evidence>
<dbReference type="PANTHER" id="PTHR30537">
    <property type="entry name" value="HTH-TYPE TRANSCRIPTIONAL REGULATOR"/>
    <property type="match status" value="1"/>
</dbReference>
<keyword evidence="7" id="KW-1185">Reference proteome</keyword>
<name>K1K304_9GAMM</name>
<dbReference type="SUPFAM" id="SSF53850">
    <property type="entry name" value="Periplasmic binding protein-like II"/>
    <property type="match status" value="1"/>
</dbReference>
<dbReference type="InterPro" id="IPR005119">
    <property type="entry name" value="LysR_subst-bd"/>
</dbReference>
<reference evidence="6 7" key="1">
    <citation type="submission" date="2012-06" db="EMBL/GenBank/DDBJ databases">
        <title>The Genome Sequence of Aeromonas hydrophila SSU.</title>
        <authorList>
            <consortium name="The Broad Institute Genome Sequencing Platform"/>
            <person name="Earl A."/>
            <person name="Ward D."/>
            <person name="Feldgarden M."/>
            <person name="Gevers D."/>
            <person name="Chopra A."/>
            <person name="Walker B."/>
            <person name="Young S.K."/>
            <person name="Zeng Q."/>
            <person name="Gargeya S."/>
            <person name="Fitzgerald M."/>
            <person name="Haas B."/>
            <person name="Abouelleil A."/>
            <person name="Alvarado L."/>
            <person name="Arachchi H.M."/>
            <person name="Berlin A.M."/>
            <person name="Chapman S.B."/>
            <person name="Goldberg J."/>
            <person name="Griggs A."/>
            <person name="Gujja S."/>
            <person name="Hansen M."/>
            <person name="Howarth C."/>
            <person name="Imamovic A."/>
            <person name="Larimer J."/>
            <person name="McCowan C."/>
            <person name="Montmayeur A."/>
            <person name="Murphy C."/>
            <person name="Neiman D."/>
            <person name="Pearson M."/>
            <person name="Priest M."/>
            <person name="Roberts A."/>
            <person name="Saif S."/>
            <person name="Shea T."/>
            <person name="Sisk P."/>
            <person name="Sykes S."/>
            <person name="Wortman J."/>
            <person name="Nusbaum C."/>
            <person name="Birren B."/>
        </authorList>
    </citation>
    <scope>NUCLEOTIDE SEQUENCE [LARGE SCALE GENOMIC DNA]</scope>
    <source>
        <strain evidence="6 7">SSU</strain>
    </source>
</reference>
<dbReference type="Gene3D" id="1.10.10.10">
    <property type="entry name" value="Winged helix-like DNA-binding domain superfamily/Winged helix DNA-binding domain"/>
    <property type="match status" value="1"/>
</dbReference>
<keyword evidence="3" id="KW-0238">DNA-binding</keyword>
<dbReference type="CDD" id="cd08422">
    <property type="entry name" value="PBP2_CrgA_like"/>
    <property type="match status" value="1"/>
</dbReference>
<dbReference type="RefSeq" id="WP_005307673.1">
    <property type="nucleotide sequence ID" value="NZ_JDWD01000202.1"/>
</dbReference>
<dbReference type="InterPro" id="IPR058163">
    <property type="entry name" value="LysR-type_TF_proteobact-type"/>
</dbReference>
<gene>
    <name evidence="6" type="ORF">HMPREF1171_03723</name>
</gene>
<dbReference type="GO" id="GO:0006351">
    <property type="term" value="P:DNA-templated transcription"/>
    <property type="evidence" value="ECO:0007669"/>
    <property type="project" value="TreeGrafter"/>
</dbReference>
<dbReference type="PANTHER" id="PTHR30537:SF5">
    <property type="entry name" value="HTH-TYPE TRANSCRIPTIONAL ACTIVATOR TTDR-RELATED"/>
    <property type="match status" value="1"/>
</dbReference>
<dbReference type="PATRIC" id="fig|1073377.4.peg.3784"/>
<comment type="caution">
    <text evidence="6">The sequence shown here is derived from an EMBL/GenBank/DDBJ whole genome shotgun (WGS) entry which is preliminary data.</text>
</comment>
<feature type="domain" description="HTH lysR-type" evidence="5">
    <location>
        <begin position="1"/>
        <end position="59"/>
    </location>
</feature>
<dbReference type="FunFam" id="1.10.10.10:FF:000001">
    <property type="entry name" value="LysR family transcriptional regulator"/>
    <property type="match status" value="1"/>
</dbReference>
<evidence type="ECO:0000256" key="3">
    <source>
        <dbReference type="ARBA" id="ARBA00023125"/>
    </source>
</evidence>
<organism evidence="6 7">
    <name type="scientific">Aeromonas dhakensis</name>
    <dbReference type="NCBI Taxonomy" id="196024"/>
    <lineage>
        <taxon>Bacteria</taxon>
        <taxon>Pseudomonadati</taxon>
        <taxon>Pseudomonadota</taxon>
        <taxon>Gammaproteobacteria</taxon>
        <taxon>Aeromonadales</taxon>
        <taxon>Aeromonadaceae</taxon>
        <taxon>Aeromonas</taxon>
    </lineage>
</organism>
<dbReference type="GO" id="GO:0003700">
    <property type="term" value="F:DNA-binding transcription factor activity"/>
    <property type="evidence" value="ECO:0007669"/>
    <property type="project" value="InterPro"/>
</dbReference>
<dbReference type="PROSITE" id="PS50931">
    <property type="entry name" value="HTH_LYSR"/>
    <property type="match status" value="1"/>
</dbReference>
<dbReference type="InterPro" id="IPR036390">
    <property type="entry name" value="WH_DNA-bd_sf"/>
</dbReference>
<evidence type="ECO:0000256" key="4">
    <source>
        <dbReference type="ARBA" id="ARBA00023163"/>
    </source>
</evidence>
<dbReference type="SUPFAM" id="SSF46785">
    <property type="entry name" value="Winged helix' DNA-binding domain"/>
    <property type="match status" value="1"/>
</dbReference>
<keyword evidence="2" id="KW-0805">Transcription regulation</keyword>
<dbReference type="Gene3D" id="3.40.190.290">
    <property type="match status" value="1"/>
</dbReference>
<dbReference type="InterPro" id="IPR036388">
    <property type="entry name" value="WH-like_DNA-bd_sf"/>
</dbReference>
<evidence type="ECO:0000313" key="7">
    <source>
        <dbReference type="Proteomes" id="UP000005149"/>
    </source>
</evidence>
<dbReference type="Proteomes" id="UP000005149">
    <property type="component" value="Unassembled WGS sequence"/>
</dbReference>
<protein>
    <recommendedName>
        <fullName evidence="5">HTH lysR-type domain-containing protein</fullName>
    </recommendedName>
</protein>
<accession>K1K304</accession>